<reference evidence="1 2" key="1">
    <citation type="journal article" date="2016" name="Nat. Commun.">
        <title>Thousands of microbial genomes shed light on interconnected biogeochemical processes in an aquifer system.</title>
        <authorList>
            <person name="Anantharaman K."/>
            <person name="Brown C.T."/>
            <person name="Hug L.A."/>
            <person name="Sharon I."/>
            <person name="Castelle C.J."/>
            <person name="Probst A.J."/>
            <person name="Thomas B.C."/>
            <person name="Singh A."/>
            <person name="Wilkins M.J."/>
            <person name="Karaoz U."/>
            <person name="Brodie E.L."/>
            <person name="Williams K.H."/>
            <person name="Hubbard S.S."/>
            <person name="Banfield J.F."/>
        </authorList>
    </citation>
    <scope>NUCLEOTIDE SEQUENCE [LARGE SCALE GENOMIC DNA]</scope>
</reference>
<dbReference type="Proteomes" id="UP000177169">
    <property type="component" value="Unassembled WGS sequence"/>
</dbReference>
<sequence>MPLIKRDLELIRFVVKNVLEESFKDPNNPLRKEIRKSRDELKTEIRKIGDKVNKLDKIHPQGHHLSL</sequence>
<name>A0A1F7YXB8_9BACT</name>
<protein>
    <submittedName>
        <fullName evidence="1">Uncharacterized protein</fullName>
    </submittedName>
</protein>
<evidence type="ECO:0000313" key="2">
    <source>
        <dbReference type="Proteomes" id="UP000177169"/>
    </source>
</evidence>
<comment type="caution">
    <text evidence="1">The sequence shown here is derived from an EMBL/GenBank/DDBJ whole genome shotgun (WGS) entry which is preliminary data.</text>
</comment>
<evidence type="ECO:0000313" key="1">
    <source>
        <dbReference type="EMBL" id="OGM31931.1"/>
    </source>
</evidence>
<dbReference type="AlphaFoldDB" id="A0A1F7YXB8"/>
<gene>
    <name evidence="1" type="ORF">A3D01_00680</name>
</gene>
<dbReference type="EMBL" id="MGGR01000037">
    <property type="protein sequence ID" value="OGM31931.1"/>
    <property type="molecule type" value="Genomic_DNA"/>
</dbReference>
<proteinExistence type="predicted"/>
<accession>A0A1F7YXB8</accession>
<organism evidence="1 2">
    <name type="scientific">Candidatus Woesebacteria bacterium RIFCSPHIGHO2_02_FULL_39_13</name>
    <dbReference type="NCBI Taxonomy" id="1802505"/>
    <lineage>
        <taxon>Bacteria</taxon>
        <taxon>Candidatus Woeseibacteriota</taxon>
    </lineage>
</organism>